<organism evidence="9 10">
    <name type="scientific">Symmachiella dynata</name>
    <dbReference type="NCBI Taxonomy" id="2527995"/>
    <lineage>
        <taxon>Bacteria</taxon>
        <taxon>Pseudomonadati</taxon>
        <taxon>Planctomycetota</taxon>
        <taxon>Planctomycetia</taxon>
        <taxon>Planctomycetales</taxon>
        <taxon>Planctomycetaceae</taxon>
        <taxon>Symmachiella</taxon>
    </lineage>
</organism>
<evidence type="ECO:0000256" key="4">
    <source>
        <dbReference type="ARBA" id="ARBA00022827"/>
    </source>
</evidence>
<dbReference type="PANTHER" id="PTHR11748:SF119">
    <property type="entry name" value="D-2-HYDROXYGLUTARATE DEHYDROGENASE"/>
    <property type="match status" value="1"/>
</dbReference>
<dbReference type="GO" id="GO:0071949">
    <property type="term" value="F:FAD binding"/>
    <property type="evidence" value="ECO:0007669"/>
    <property type="project" value="InterPro"/>
</dbReference>
<dbReference type="InterPro" id="IPR016166">
    <property type="entry name" value="FAD-bd_PCMH"/>
</dbReference>
<accession>A0A517ZIH7</accession>
<dbReference type="GO" id="GO:1903457">
    <property type="term" value="P:lactate catabolic process"/>
    <property type="evidence" value="ECO:0007669"/>
    <property type="project" value="TreeGrafter"/>
</dbReference>
<evidence type="ECO:0000313" key="9">
    <source>
        <dbReference type="EMBL" id="QDU42277.1"/>
    </source>
</evidence>
<dbReference type="Gene3D" id="1.10.45.10">
    <property type="entry name" value="Vanillyl-alcohol Oxidase, Chain A, domain 4"/>
    <property type="match status" value="1"/>
</dbReference>
<keyword evidence="4" id="KW-0274">FAD</keyword>
<dbReference type="RefSeq" id="WP_145374343.1">
    <property type="nucleotide sequence ID" value="NZ_CP036276.1"/>
</dbReference>
<gene>
    <name evidence="9" type="primary">glpC_1</name>
    <name evidence="9" type="ORF">Mal52_07330</name>
</gene>
<dbReference type="InterPro" id="IPR009051">
    <property type="entry name" value="Helical_ferredxn"/>
</dbReference>
<reference evidence="9 10" key="1">
    <citation type="submission" date="2019-02" db="EMBL/GenBank/DDBJ databases">
        <title>Deep-cultivation of Planctomycetes and their phenomic and genomic characterization uncovers novel biology.</title>
        <authorList>
            <person name="Wiegand S."/>
            <person name="Jogler M."/>
            <person name="Boedeker C."/>
            <person name="Pinto D."/>
            <person name="Vollmers J."/>
            <person name="Rivas-Marin E."/>
            <person name="Kohn T."/>
            <person name="Peeters S.H."/>
            <person name="Heuer A."/>
            <person name="Rast P."/>
            <person name="Oberbeckmann S."/>
            <person name="Bunk B."/>
            <person name="Jeske O."/>
            <person name="Meyerdierks A."/>
            <person name="Storesund J.E."/>
            <person name="Kallscheuer N."/>
            <person name="Luecker S."/>
            <person name="Lage O.M."/>
            <person name="Pohl T."/>
            <person name="Merkel B.J."/>
            <person name="Hornburger P."/>
            <person name="Mueller R.-W."/>
            <person name="Bruemmer F."/>
            <person name="Labrenz M."/>
            <person name="Spormann A.M."/>
            <person name="Op den Camp H."/>
            <person name="Overmann J."/>
            <person name="Amann R."/>
            <person name="Jetten M.S.M."/>
            <person name="Mascher T."/>
            <person name="Medema M.H."/>
            <person name="Devos D.P."/>
            <person name="Kaster A.-K."/>
            <person name="Ovreas L."/>
            <person name="Rohde M."/>
            <person name="Galperin M.Y."/>
            <person name="Jogler C."/>
        </authorList>
    </citation>
    <scope>NUCLEOTIDE SEQUENCE [LARGE SCALE GENOMIC DNA]</scope>
    <source>
        <strain evidence="9 10">Mal52</strain>
    </source>
</reference>
<evidence type="ECO:0000256" key="7">
    <source>
        <dbReference type="ARBA" id="ARBA00023014"/>
    </source>
</evidence>
<dbReference type="GO" id="GO:0051536">
    <property type="term" value="F:iron-sulfur cluster binding"/>
    <property type="evidence" value="ECO:0007669"/>
    <property type="project" value="UniProtKB-KW"/>
</dbReference>
<evidence type="ECO:0000313" key="10">
    <source>
        <dbReference type="Proteomes" id="UP000319383"/>
    </source>
</evidence>
<keyword evidence="10" id="KW-1185">Reference proteome</keyword>
<dbReference type="InterPro" id="IPR016164">
    <property type="entry name" value="FAD-linked_Oxase-like_C"/>
</dbReference>
<evidence type="ECO:0000256" key="6">
    <source>
        <dbReference type="ARBA" id="ARBA00023004"/>
    </source>
</evidence>
<dbReference type="Pfam" id="PF02754">
    <property type="entry name" value="CCG"/>
    <property type="match status" value="1"/>
</dbReference>
<dbReference type="SUPFAM" id="SSF55103">
    <property type="entry name" value="FAD-linked oxidases, C-terminal domain"/>
    <property type="match status" value="1"/>
</dbReference>
<dbReference type="Pfam" id="PF02913">
    <property type="entry name" value="FAD-oxidase_C"/>
    <property type="match status" value="1"/>
</dbReference>
<dbReference type="Gene3D" id="3.30.465.10">
    <property type="match status" value="1"/>
</dbReference>
<dbReference type="Pfam" id="PF01565">
    <property type="entry name" value="FAD_binding_4"/>
    <property type="match status" value="1"/>
</dbReference>
<dbReference type="SUPFAM" id="SSF56176">
    <property type="entry name" value="FAD-binding/transporter-associated domain-like"/>
    <property type="match status" value="1"/>
</dbReference>
<dbReference type="KEGG" id="sdyn:Mal52_07330"/>
<dbReference type="InterPro" id="IPR016171">
    <property type="entry name" value="Vanillyl_alc_oxidase_C-sub2"/>
</dbReference>
<dbReference type="GO" id="GO:0004458">
    <property type="term" value="F:D-lactate dehydrogenase (cytochrome) activity"/>
    <property type="evidence" value="ECO:0007669"/>
    <property type="project" value="TreeGrafter"/>
</dbReference>
<dbReference type="InterPro" id="IPR006094">
    <property type="entry name" value="Oxid_FAD_bind_N"/>
</dbReference>
<feature type="domain" description="FAD-binding PCMH-type" evidence="8">
    <location>
        <begin position="37"/>
        <end position="282"/>
    </location>
</feature>
<dbReference type="PANTHER" id="PTHR11748">
    <property type="entry name" value="D-LACTATE DEHYDROGENASE"/>
    <property type="match status" value="1"/>
</dbReference>
<dbReference type="GO" id="GO:0008720">
    <property type="term" value="F:D-lactate dehydrogenase (NAD+) activity"/>
    <property type="evidence" value="ECO:0007669"/>
    <property type="project" value="TreeGrafter"/>
</dbReference>
<dbReference type="PROSITE" id="PS00198">
    <property type="entry name" value="4FE4S_FER_1"/>
    <property type="match status" value="1"/>
</dbReference>
<dbReference type="Proteomes" id="UP000319383">
    <property type="component" value="Chromosome"/>
</dbReference>
<dbReference type="GO" id="GO:0046872">
    <property type="term" value="F:metal ion binding"/>
    <property type="evidence" value="ECO:0007669"/>
    <property type="project" value="UniProtKB-KW"/>
</dbReference>
<evidence type="ECO:0000259" key="8">
    <source>
        <dbReference type="PROSITE" id="PS51387"/>
    </source>
</evidence>
<keyword evidence="6" id="KW-0408">Iron</keyword>
<dbReference type="PROSITE" id="PS51387">
    <property type="entry name" value="FAD_PCMH"/>
    <property type="match status" value="1"/>
</dbReference>
<dbReference type="Gene3D" id="1.10.1060.10">
    <property type="entry name" value="Alpha-helical ferredoxin"/>
    <property type="match status" value="1"/>
</dbReference>
<dbReference type="InterPro" id="IPR004017">
    <property type="entry name" value="Cys_rich_dom"/>
</dbReference>
<dbReference type="InterPro" id="IPR004113">
    <property type="entry name" value="FAD-bd_oxidored_4_C"/>
</dbReference>
<dbReference type="SUPFAM" id="SSF46548">
    <property type="entry name" value="alpha-helical ferredoxin"/>
    <property type="match status" value="1"/>
</dbReference>
<keyword evidence="3" id="KW-0479">Metal-binding</keyword>
<name>A0A517ZIH7_9PLAN</name>
<dbReference type="InterPro" id="IPR036318">
    <property type="entry name" value="FAD-bd_PCMH-like_sf"/>
</dbReference>
<comment type="cofactor">
    <cofactor evidence="1">
        <name>FAD</name>
        <dbReference type="ChEBI" id="CHEBI:57692"/>
    </cofactor>
</comment>
<proteinExistence type="predicted"/>
<dbReference type="InterPro" id="IPR016169">
    <property type="entry name" value="FAD-bd_PCMH_sub2"/>
</dbReference>
<dbReference type="InterPro" id="IPR017900">
    <property type="entry name" value="4Fe4S_Fe_S_CS"/>
</dbReference>
<keyword evidence="2" id="KW-0285">Flavoprotein</keyword>
<evidence type="ECO:0000256" key="2">
    <source>
        <dbReference type="ARBA" id="ARBA00022630"/>
    </source>
</evidence>
<protein>
    <submittedName>
        <fullName evidence="9">Anaerobic glycerol-3-phosphate dehydrogenase subunit C</fullName>
    </submittedName>
</protein>
<dbReference type="Pfam" id="PF13534">
    <property type="entry name" value="Fer4_17"/>
    <property type="match status" value="1"/>
</dbReference>
<evidence type="ECO:0000256" key="1">
    <source>
        <dbReference type="ARBA" id="ARBA00001974"/>
    </source>
</evidence>
<dbReference type="AlphaFoldDB" id="A0A517ZIH7"/>
<keyword evidence="5" id="KW-0560">Oxidoreductase</keyword>
<keyword evidence="7" id="KW-0411">Iron-sulfur</keyword>
<evidence type="ECO:0000256" key="3">
    <source>
        <dbReference type="ARBA" id="ARBA00022723"/>
    </source>
</evidence>
<dbReference type="Gene3D" id="3.30.70.2740">
    <property type="match status" value="1"/>
</dbReference>
<dbReference type="EMBL" id="CP036276">
    <property type="protein sequence ID" value="QDU42277.1"/>
    <property type="molecule type" value="Genomic_DNA"/>
</dbReference>
<evidence type="ECO:0000256" key="5">
    <source>
        <dbReference type="ARBA" id="ARBA00023002"/>
    </source>
</evidence>
<sequence length="995" mass="109145">MDELRTRISEDLSGVLKGEIRCDSLTVAMYSDDASLYQIPPAGVAYPRDQEDVVTLAQYSASTDTPLVARGAGTGLAGESLGRGIIVDFSRHMRHIEIIDDESVRVQPGVVCSMLNRELRQIGRYFPPDPSGAGVTTIGSMLALDAAGSHSVRIGSTRDHVRQLEVVLSGGHVVELGQEPLTKLTGQPYTPAPFHSSQSPAGLDSGSDAPTVKRTLISKLAKLLDDNSELIRIHQPPLIRNRSGYYLRGVLTKSHLNMARMLVGSEGTLGLFTAATLHTSPLPAHRGAVLIVFGQLESALRAVQAVAPQQPSACDLLDRRVLSLARDAHPRFAEMIPTTGEAALLVEQTGFTSRQIRDRIRMVISTVHDLSGVNVVTHEAYEPDEVEFLWSLPERVVPLLMRLPGPTHPLPFVEDVAVPPEALPDFLVRAQNVFKKHEVTSSLYAHAAAGQLHMRPFLTQPTAADAHRLEEIARDLYQVVFSVGGTISGEHGDGLSRTSFLRSQYGALYAVFKQIKQIFDPHNIMNPGKIISDDPHLTIKNLRPPTQPPEDLVPLQMNWNWEQVAEEAVRCNGCGSCRTQDADQRMCPLFRSSHLEEASPRAKANLMRQIAAGTLDADLLESDEFKRVADLCFNCKQCELECPTNVNIPHLMVEAKAAHVASNGLSRTEWYLSRIHLFGGIIGAASLAINWAIQNSLSRWAAEKLFGIARQRKLPLFARRPFLKSHKALTRNPSRSGKSRGVVYFVDHYANLHDPELGKAFVAILRHNGIPVHAPAGQQISGMALISAGDLDAARDIAKDNIRELAEFAREEIPIVCTEPTAALCLKREYPALLDHPDLELISEQTIEAGQFLANLHAEGRLKVDFGPLDLTVGYHTPCHLKALGDRTPLADLLELIPGLKLRKIEQGCSGMAGTFGVSTQNFRESLRIGWGLITQLREDSLDIGATECSSCKMQMEQGARIPTLHPIKLLALSYGLMPELREKLKPPQKPLVVT</sequence>